<dbReference type="PANTHER" id="PTHR30069:SF46">
    <property type="entry name" value="OAR PROTEIN"/>
    <property type="match status" value="1"/>
</dbReference>
<evidence type="ECO:0000256" key="5">
    <source>
        <dbReference type="ARBA" id="ARBA00023136"/>
    </source>
</evidence>
<dbReference type="GO" id="GO:0015344">
    <property type="term" value="F:siderophore uptake transmembrane transporter activity"/>
    <property type="evidence" value="ECO:0007669"/>
    <property type="project" value="TreeGrafter"/>
</dbReference>
<dbReference type="Pfam" id="PF13620">
    <property type="entry name" value="CarboxypepD_reg"/>
    <property type="match status" value="1"/>
</dbReference>
<keyword evidence="2" id="KW-0813">Transport</keyword>
<comment type="caution">
    <text evidence="8">The sequence shown here is derived from an EMBL/GenBank/DDBJ whole genome shotgun (WGS) entry which is preliminary data.</text>
</comment>
<dbReference type="OrthoDB" id="97893at2"/>
<keyword evidence="6" id="KW-0998">Cell outer membrane</keyword>
<keyword evidence="5" id="KW-0472">Membrane</keyword>
<reference evidence="8 9" key="1">
    <citation type="submission" date="2019-02" db="EMBL/GenBank/DDBJ databases">
        <title>Genomic Encyclopedia of Archaeal and Bacterial Type Strains, Phase II (KMG-II): from individual species to whole genera.</title>
        <authorList>
            <person name="Goeker M."/>
        </authorList>
    </citation>
    <scope>NUCLEOTIDE SEQUENCE [LARGE SCALE GENOMIC DNA]</scope>
    <source>
        <strain evidence="8 9">DSM 18101</strain>
    </source>
</reference>
<dbReference type="Proteomes" id="UP000292958">
    <property type="component" value="Unassembled WGS sequence"/>
</dbReference>
<protein>
    <submittedName>
        <fullName evidence="8">Carboxypeptidase family protein</fullName>
    </submittedName>
</protein>
<dbReference type="PANTHER" id="PTHR30069">
    <property type="entry name" value="TONB-DEPENDENT OUTER MEMBRANE RECEPTOR"/>
    <property type="match status" value="1"/>
</dbReference>
<dbReference type="GO" id="GO:0044718">
    <property type="term" value="P:siderophore transmembrane transport"/>
    <property type="evidence" value="ECO:0007669"/>
    <property type="project" value="TreeGrafter"/>
</dbReference>
<sequence length="1136" mass="122002">MFDRVGLAEPRATGAARWGIWHIALSLPIFAISLPSLQAQTSVDGVVRGTAFDTTGAAVAGARISIEDDRRNLVFNTMSDPQGSFVFSHVQAGIYAVTARAPGFASILLNRVSVEVGGVTGLDFLLKIAGAETTVNVIDQAEETGAARLEQPSGMAVTSVIGPSEMETLPVNGRRWQSFALLTPAANASSQDDDLLSFRGLAVTQNNTSVDGVSDDQSFQAIPKGMESTVDSNIHEQTGGELGGARRNAASWRRAGAAYTFSQEAVREFRVSTQNYSAIYGHGAGGSIATISKSGTNDLHGTGFYTARSSAWGATNPFSIATTYEDGLVTSEYVKPHDLRQQFGGTVGGALVRNKIFYFYAFDQQRRGFPAIGAPSDPNFYRLTAMQSALLANRGVTPSKVNAALNYLSSLTGKVDRRDDQTINFGKLDWQLAARNRISAQYNRMRSASPEGLLGAPVVDRGAASLGSGYGKIDTAVARWTWTASAHLSNEVRFAYGRDLQYEQAQTPLPQEPAIGPGGYAPEIAIGPDGLTFGTPAGVGRFAYPDETKVQVVDTVNWAFGHHLLQAGVDTSFVHDNISALNNTVGTFHYDSGTTNGHAGGLVDWITDYTFNVHAYPNGGCPSIFSAIHNFCFRSFTQSFGQQQVAFRTQEWAGFVEDTWRLRPGLTLNAGLRYEYELLPLPQKPNAALDAIFGERGATSILPEDRNNFGPRIGASWAPFGERKGVVRIGYGVYYGRILGATVQSALVNTAQSTSATHVSITPNTITPCPQVANQGFGYVCTYVAAPPSAVTSTSSATVFSRTFRTPMIQQGSVAVERGLGSGVIASATYLVNIDRQLSGAVDINIAPSVESRALQIQGGTGSAGVQDGELFVIPVYTSRVSGNYGPVTAVTSDISASYNALTLEARRRNRRGLEFRVAWTWSKAIDQGQNAGATPQSNSRFDPFTVQYDKGLSRLNFPHKIVASAMWEPRLHTTERWLAYAANGWALSGIFYETSGRPYSYEIFGGTRLTGGRESINGSGGAVYLPTIGRNTLRLPDTDRLDVRLTRVLRAGERVRVRASVEAFNLANHVSYTGVQQRAFLVGTPSATGVTPLIFQDANSIAAEGLSVLPFGTYTASTANSSRERQIQMGLRLDF</sequence>
<dbReference type="AlphaFoldDB" id="A0A4Q7YWH1"/>
<evidence type="ECO:0000256" key="3">
    <source>
        <dbReference type="ARBA" id="ARBA00022452"/>
    </source>
</evidence>
<dbReference type="SUPFAM" id="SSF56935">
    <property type="entry name" value="Porins"/>
    <property type="match status" value="1"/>
</dbReference>
<keyword evidence="3" id="KW-1134">Transmembrane beta strand</keyword>
<dbReference type="Gene3D" id="2.60.40.1120">
    <property type="entry name" value="Carboxypeptidase-like, regulatory domain"/>
    <property type="match status" value="1"/>
</dbReference>
<evidence type="ECO:0000256" key="6">
    <source>
        <dbReference type="ARBA" id="ARBA00023237"/>
    </source>
</evidence>
<feature type="domain" description="TonB-dependent transporter Oar-like beta-barrel" evidence="7">
    <location>
        <begin position="398"/>
        <end position="1129"/>
    </location>
</feature>
<proteinExistence type="predicted"/>
<dbReference type="Gene3D" id="2.40.170.20">
    <property type="entry name" value="TonB-dependent receptor, beta-barrel domain"/>
    <property type="match status" value="1"/>
</dbReference>
<dbReference type="InterPro" id="IPR057601">
    <property type="entry name" value="Oar-like_b-barrel"/>
</dbReference>
<dbReference type="InterPro" id="IPR013784">
    <property type="entry name" value="Carb-bd-like_fold"/>
</dbReference>
<keyword evidence="8" id="KW-0121">Carboxypeptidase</keyword>
<dbReference type="GO" id="GO:0030246">
    <property type="term" value="F:carbohydrate binding"/>
    <property type="evidence" value="ECO:0007669"/>
    <property type="project" value="InterPro"/>
</dbReference>
<feature type="domain" description="TonB-dependent transporter Oar-like beta-barrel" evidence="7">
    <location>
        <begin position="291"/>
        <end position="367"/>
    </location>
</feature>
<dbReference type="InterPro" id="IPR036942">
    <property type="entry name" value="Beta-barrel_TonB_sf"/>
</dbReference>
<dbReference type="EMBL" id="SHKW01000001">
    <property type="protein sequence ID" value="RZU41734.1"/>
    <property type="molecule type" value="Genomic_DNA"/>
</dbReference>
<gene>
    <name evidence="8" type="ORF">BDD14_3263</name>
</gene>
<evidence type="ECO:0000313" key="8">
    <source>
        <dbReference type="EMBL" id="RZU41734.1"/>
    </source>
</evidence>
<evidence type="ECO:0000256" key="1">
    <source>
        <dbReference type="ARBA" id="ARBA00004571"/>
    </source>
</evidence>
<dbReference type="SUPFAM" id="SSF49452">
    <property type="entry name" value="Starch-binding domain-like"/>
    <property type="match status" value="1"/>
</dbReference>
<accession>A0A4Q7YWH1</accession>
<keyword evidence="8" id="KW-0645">Protease</keyword>
<organism evidence="8 9">
    <name type="scientific">Edaphobacter modestus</name>
    <dbReference type="NCBI Taxonomy" id="388466"/>
    <lineage>
        <taxon>Bacteria</taxon>
        <taxon>Pseudomonadati</taxon>
        <taxon>Acidobacteriota</taxon>
        <taxon>Terriglobia</taxon>
        <taxon>Terriglobales</taxon>
        <taxon>Acidobacteriaceae</taxon>
        <taxon>Edaphobacter</taxon>
    </lineage>
</organism>
<keyword evidence="4" id="KW-0812">Transmembrane</keyword>
<name>A0A4Q7YWH1_9BACT</name>
<evidence type="ECO:0000259" key="7">
    <source>
        <dbReference type="Pfam" id="PF25183"/>
    </source>
</evidence>
<dbReference type="Pfam" id="PF25183">
    <property type="entry name" value="OMP_b-brl_4"/>
    <property type="match status" value="2"/>
</dbReference>
<evidence type="ECO:0000256" key="4">
    <source>
        <dbReference type="ARBA" id="ARBA00022692"/>
    </source>
</evidence>
<dbReference type="GO" id="GO:0004180">
    <property type="term" value="F:carboxypeptidase activity"/>
    <property type="evidence" value="ECO:0007669"/>
    <property type="project" value="UniProtKB-KW"/>
</dbReference>
<dbReference type="InterPro" id="IPR039426">
    <property type="entry name" value="TonB-dep_rcpt-like"/>
</dbReference>
<evidence type="ECO:0000313" key="9">
    <source>
        <dbReference type="Proteomes" id="UP000292958"/>
    </source>
</evidence>
<keyword evidence="8" id="KW-0378">Hydrolase</keyword>
<evidence type="ECO:0000256" key="2">
    <source>
        <dbReference type="ARBA" id="ARBA00022448"/>
    </source>
</evidence>
<dbReference type="GO" id="GO:0009279">
    <property type="term" value="C:cell outer membrane"/>
    <property type="evidence" value="ECO:0007669"/>
    <property type="project" value="UniProtKB-SubCell"/>
</dbReference>
<keyword evidence="9" id="KW-1185">Reference proteome</keyword>
<dbReference type="RefSeq" id="WP_130419600.1">
    <property type="nucleotide sequence ID" value="NZ_SHKW01000001.1"/>
</dbReference>
<comment type="subcellular location">
    <subcellularLocation>
        <location evidence="1">Cell outer membrane</location>
        <topology evidence="1">Multi-pass membrane protein</topology>
    </subcellularLocation>
</comment>